<name>A0AAC8TKD9_9BACT</name>
<organism evidence="1 3">
    <name type="scientific">Archangium gephyra</name>
    <dbReference type="NCBI Taxonomy" id="48"/>
    <lineage>
        <taxon>Bacteria</taxon>
        <taxon>Pseudomonadati</taxon>
        <taxon>Myxococcota</taxon>
        <taxon>Myxococcia</taxon>
        <taxon>Myxococcales</taxon>
        <taxon>Cystobacterineae</taxon>
        <taxon>Archangiaceae</taxon>
        <taxon>Archangium</taxon>
    </lineage>
</organism>
<dbReference type="RefSeq" id="WP_047860873.1">
    <property type="nucleotide sequence ID" value="NZ_CP011509.1"/>
</dbReference>
<dbReference type="Proteomes" id="UP000256345">
    <property type="component" value="Unassembled WGS sequence"/>
</dbReference>
<sequence>MSAPPFISHVPYEAHHPHVLAVYCSDGRFTDAVEDLARHLGHDRIDTLTLPGGPGLLNRWSADYLESDMVTRAAHFLIRGHHISEVLLLAHAGCGYYQARHGSLGPDFVAEQQLTDLRTAASELRKAFPTITVHLYFVRPHGTAIHFEPIPEV</sequence>
<dbReference type="EMBL" id="CP011509">
    <property type="protein sequence ID" value="AKJ07996.1"/>
    <property type="molecule type" value="Genomic_DNA"/>
</dbReference>
<dbReference type="GO" id="GO:0008270">
    <property type="term" value="F:zinc ion binding"/>
    <property type="evidence" value="ECO:0007669"/>
    <property type="project" value="InterPro"/>
</dbReference>
<dbReference type="AlphaFoldDB" id="A0AAC8TKD9"/>
<dbReference type="InterPro" id="IPR046871">
    <property type="entry name" value="Pro_CA_2"/>
</dbReference>
<dbReference type="InterPro" id="IPR036874">
    <property type="entry name" value="Carbonic_anhydrase_sf"/>
</dbReference>
<dbReference type="Gene3D" id="3.40.1050.10">
    <property type="entry name" value="Carbonic anhydrase"/>
    <property type="match status" value="1"/>
</dbReference>
<protein>
    <recommendedName>
        <fullName evidence="5">Carbonic anhydrase</fullName>
    </recommendedName>
</protein>
<evidence type="ECO:0008006" key="5">
    <source>
        <dbReference type="Google" id="ProtNLM"/>
    </source>
</evidence>
<dbReference type="KEGG" id="age:AA314_09622"/>
<proteinExistence type="predicted"/>
<gene>
    <name evidence="1" type="ORF">AA314_09622</name>
    <name evidence="2" type="ORF">ATI61_107435</name>
</gene>
<evidence type="ECO:0000313" key="4">
    <source>
        <dbReference type="Proteomes" id="UP000256345"/>
    </source>
</evidence>
<dbReference type="GO" id="GO:0004089">
    <property type="term" value="F:carbonate dehydratase activity"/>
    <property type="evidence" value="ECO:0007669"/>
    <property type="project" value="InterPro"/>
</dbReference>
<keyword evidence="4" id="KW-1185">Reference proteome</keyword>
<evidence type="ECO:0000313" key="3">
    <source>
        <dbReference type="Proteomes" id="UP000035579"/>
    </source>
</evidence>
<evidence type="ECO:0000313" key="1">
    <source>
        <dbReference type="EMBL" id="AKJ07996.1"/>
    </source>
</evidence>
<accession>A0AAC8TKD9</accession>
<dbReference type="Proteomes" id="UP000035579">
    <property type="component" value="Chromosome"/>
</dbReference>
<dbReference type="SUPFAM" id="SSF53056">
    <property type="entry name" value="beta-carbonic anhydrase, cab"/>
    <property type="match status" value="1"/>
</dbReference>
<reference evidence="2 4" key="2">
    <citation type="submission" date="2018-08" db="EMBL/GenBank/DDBJ databases">
        <title>Genomic Encyclopedia of Archaeal and Bacterial Type Strains, Phase II (KMG-II): from individual species to whole genera.</title>
        <authorList>
            <person name="Goeker M."/>
        </authorList>
    </citation>
    <scope>NUCLEOTIDE SEQUENCE [LARGE SCALE GENOMIC DNA]</scope>
    <source>
        <strain evidence="2 4">DSM 2261</strain>
    </source>
</reference>
<dbReference type="EMBL" id="QUMU01000007">
    <property type="protein sequence ID" value="REG29739.1"/>
    <property type="molecule type" value="Genomic_DNA"/>
</dbReference>
<reference evidence="1 3" key="1">
    <citation type="submission" date="2015-05" db="EMBL/GenBank/DDBJ databases">
        <title>Genome assembly of Archangium gephyra DSM 2261.</title>
        <authorList>
            <person name="Sharma G."/>
            <person name="Subramanian S."/>
        </authorList>
    </citation>
    <scope>NUCLEOTIDE SEQUENCE [LARGE SCALE GENOMIC DNA]</scope>
    <source>
        <strain evidence="1 3">DSM 2261</strain>
    </source>
</reference>
<dbReference type="Pfam" id="PF20393">
    <property type="entry name" value="Pro_CA_2"/>
    <property type="match status" value="1"/>
</dbReference>
<evidence type="ECO:0000313" key="2">
    <source>
        <dbReference type="EMBL" id="REG29739.1"/>
    </source>
</evidence>